<keyword evidence="1" id="KW-0812">Transmembrane</keyword>
<evidence type="ECO:0000256" key="1">
    <source>
        <dbReference type="SAM" id="Phobius"/>
    </source>
</evidence>
<dbReference type="Proteomes" id="UP001229421">
    <property type="component" value="Unassembled WGS sequence"/>
</dbReference>
<dbReference type="EMBL" id="JAUHHV010000001">
    <property type="protein sequence ID" value="KAK1439597.1"/>
    <property type="molecule type" value="Genomic_DNA"/>
</dbReference>
<proteinExistence type="predicted"/>
<gene>
    <name evidence="2" type="ORF">QVD17_05417</name>
</gene>
<keyword evidence="3" id="KW-1185">Reference proteome</keyword>
<comment type="caution">
    <text evidence="2">The sequence shown here is derived from an EMBL/GenBank/DDBJ whole genome shotgun (WGS) entry which is preliminary data.</text>
</comment>
<reference evidence="2" key="1">
    <citation type="journal article" date="2023" name="bioRxiv">
        <title>Improved chromosome-level genome assembly for marigold (Tagetes erecta).</title>
        <authorList>
            <person name="Jiang F."/>
            <person name="Yuan L."/>
            <person name="Wang S."/>
            <person name="Wang H."/>
            <person name="Xu D."/>
            <person name="Wang A."/>
            <person name="Fan W."/>
        </authorList>
    </citation>
    <scope>NUCLEOTIDE SEQUENCE</scope>
    <source>
        <strain evidence="2">WSJ</strain>
        <tissue evidence="2">Leaf</tissue>
    </source>
</reference>
<accession>A0AAD8LDS5</accession>
<dbReference type="AlphaFoldDB" id="A0AAD8LDS5"/>
<evidence type="ECO:0000313" key="3">
    <source>
        <dbReference type="Proteomes" id="UP001229421"/>
    </source>
</evidence>
<keyword evidence="1" id="KW-0472">Membrane</keyword>
<evidence type="ECO:0000313" key="2">
    <source>
        <dbReference type="EMBL" id="KAK1439597.1"/>
    </source>
</evidence>
<name>A0AAD8LDS5_TARER</name>
<feature type="transmembrane region" description="Helical" evidence="1">
    <location>
        <begin position="24"/>
        <end position="46"/>
    </location>
</feature>
<organism evidence="2 3">
    <name type="scientific">Tagetes erecta</name>
    <name type="common">African marigold</name>
    <dbReference type="NCBI Taxonomy" id="13708"/>
    <lineage>
        <taxon>Eukaryota</taxon>
        <taxon>Viridiplantae</taxon>
        <taxon>Streptophyta</taxon>
        <taxon>Embryophyta</taxon>
        <taxon>Tracheophyta</taxon>
        <taxon>Spermatophyta</taxon>
        <taxon>Magnoliopsida</taxon>
        <taxon>eudicotyledons</taxon>
        <taxon>Gunneridae</taxon>
        <taxon>Pentapetalae</taxon>
        <taxon>asterids</taxon>
        <taxon>campanulids</taxon>
        <taxon>Asterales</taxon>
        <taxon>Asteraceae</taxon>
        <taxon>Asteroideae</taxon>
        <taxon>Heliantheae alliance</taxon>
        <taxon>Tageteae</taxon>
        <taxon>Tagetes</taxon>
    </lineage>
</organism>
<protein>
    <submittedName>
        <fullName evidence="2">Uncharacterized protein</fullName>
    </submittedName>
</protein>
<sequence>MLRRHRGKVPIPIITRFNYHQSHWLFPAVAVAVAVDAIIITLSSNLSLTYDATTTIHLLHFASGTIFTFDFAAVYCIAAEQVDFDFVLKFEFVRGTGNCE</sequence>
<feature type="transmembrane region" description="Helical" evidence="1">
    <location>
        <begin position="58"/>
        <end position="79"/>
    </location>
</feature>
<keyword evidence="1" id="KW-1133">Transmembrane helix</keyword>